<evidence type="ECO:0000256" key="3">
    <source>
        <dbReference type="SAM" id="MobiDB-lite"/>
    </source>
</evidence>
<feature type="non-terminal residue" evidence="5">
    <location>
        <position position="1"/>
    </location>
</feature>
<keyword evidence="6" id="KW-1185">Reference proteome</keyword>
<comment type="caution">
    <text evidence="5">The sequence shown here is derived from an EMBL/GenBank/DDBJ whole genome shotgun (WGS) entry which is preliminary data.</text>
</comment>
<proteinExistence type="predicted"/>
<dbReference type="AlphaFoldDB" id="A0A9P5SF07"/>
<feature type="region of interest" description="Disordered" evidence="3">
    <location>
        <begin position="367"/>
        <end position="391"/>
    </location>
</feature>
<evidence type="ECO:0000256" key="1">
    <source>
        <dbReference type="ARBA" id="ARBA00004123"/>
    </source>
</evidence>
<evidence type="ECO:0000313" key="5">
    <source>
        <dbReference type="EMBL" id="KAF9324340.1"/>
    </source>
</evidence>
<dbReference type="Pfam" id="PF07967">
    <property type="entry name" value="zf-C3HC"/>
    <property type="match status" value="1"/>
</dbReference>
<accession>A0A9P5SF07</accession>
<dbReference type="GO" id="GO:0005634">
    <property type="term" value="C:nucleus"/>
    <property type="evidence" value="ECO:0007669"/>
    <property type="project" value="UniProtKB-SubCell"/>
</dbReference>
<keyword evidence="2" id="KW-0539">Nucleus</keyword>
<feature type="compositionally biased region" description="Low complexity" evidence="3">
    <location>
        <begin position="35"/>
        <end position="48"/>
    </location>
</feature>
<dbReference type="Proteomes" id="UP000696485">
    <property type="component" value="Unassembled WGS sequence"/>
</dbReference>
<name>A0A9P5SF07_9FUNG</name>
<evidence type="ECO:0000259" key="4">
    <source>
        <dbReference type="Pfam" id="PF07967"/>
    </source>
</evidence>
<dbReference type="PANTHER" id="PTHR15835">
    <property type="entry name" value="NUCLEAR-INTERACTING PARTNER OF ALK"/>
    <property type="match status" value="1"/>
</dbReference>
<dbReference type="PANTHER" id="PTHR15835:SF6">
    <property type="entry name" value="ZINC FINGER C3HC-TYPE PROTEIN 1"/>
    <property type="match status" value="1"/>
</dbReference>
<organism evidence="5 6">
    <name type="scientific">Podila minutissima</name>
    <dbReference type="NCBI Taxonomy" id="64525"/>
    <lineage>
        <taxon>Eukaryota</taxon>
        <taxon>Fungi</taxon>
        <taxon>Fungi incertae sedis</taxon>
        <taxon>Mucoromycota</taxon>
        <taxon>Mortierellomycotina</taxon>
        <taxon>Mortierellomycetes</taxon>
        <taxon>Mortierellales</taxon>
        <taxon>Mortierellaceae</taxon>
        <taxon>Podila</taxon>
    </lineage>
</organism>
<dbReference type="EMBL" id="JAAAUY010001104">
    <property type="protein sequence ID" value="KAF9324340.1"/>
    <property type="molecule type" value="Genomic_DNA"/>
</dbReference>
<reference evidence="5" key="1">
    <citation type="journal article" date="2020" name="Fungal Divers.">
        <title>Resolving the Mortierellaceae phylogeny through synthesis of multi-gene phylogenetics and phylogenomics.</title>
        <authorList>
            <person name="Vandepol N."/>
            <person name="Liber J."/>
            <person name="Desiro A."/>
            <person name="Na H."/>
            <person name="Kennedy M."/>
            <person name="Barry K."/>
            <person name="Grigoriev I.V."/>
            <person name="Miller A.N."/>
            <person name="O'Donnell K."/>
            <person name="Stajich J.E."/>
            <person name="Bonito G."/>
        </authorList>
    </citation>
    <scope>NUCLEOTIDE SEQUENCE</scope>
    <source>
        <strain evidence="5">NVP1</strain>
    </source>
</reference>
<dbReference type="GO" id="GO:0008270">
    <property type="term" value="F:zinc ion binding"/>
    <property type="evidence" value="ECO:0007669"/>
    <property type="project" value="InterPro"/>
</dbReference>
<feature type="domain" description="C3HC-type" evidence="4">
    <location>
        <begin position="123"/>
        <end position="188"/>
    </location>
</feature>
<gene>
    <name evidence="5" type="ORF">BG006_000641</name>
</gene>
<feature type="region of interest" description="Disordered" evidence="3">
    <location>
        <begin position="26"/>
        <end position="61"/>
    </location>
</feature>
<protein>
    <recommendedName>
        <fullName evidence="4">C3HC-type domain-containing protein</fullName>
    </recommendedName>
</protein>
<sequence>MAGIETKRKIDESIALLNSVLAQPSKKQSTGALISPSSSSSPLSPNSSDATTRPRKRNFLPPRPAVLDKLLRLSGSSSSRPTLSDSIAASIAASGSLPRGDAGSVAFNPPKQEAFRTKWRYMPWSREQFDERLQTFKPSTWFDKPKLVNAVECAKRGWINTSDDRLECCGGCGGVVIVKIDQDLEVEGSKTAEEGQSGVDSVQDLDDVFIPELDIEVVSQSRAYQELAERAKQLQMMADSPLIAQVRYPLTAEQMAHIGHMVPGITDPKLLALAMLGWTVPEKMQVVACQACHTQCSYIPSFGSFLGDDDDDILMEGDNGQGHGQTDTGFDAVHSHKWYCYWVDPEHNLPRKEEGWKALVQLLMPKDRKGPKASGSVAGPADRADSGVRLE</sequence>
<evidence type="ECO:0000313" key="6">
    <source>
        <dbReference type="Proteomes" id="UP000696485"/>
    </source>
</evidence>
<feature type="compositionally biased region" description="Basic and acidic residues" evidence="3">
    <location>
        <begin position="382"/>
        <end position="391"/>
    </location>
</feature>
<dbReference type="InterPro" id="IPR012935">
    <property type="entry name" value="NuBaID_N"/>
</dbReference>
<evidence type="ECO:0000256" key="2">
    <source>
        <dbReference type="ARBA" id="ARBA00023242"/>
    </source>
</evidence>
<comment type="subcellular location">
    <subcellularLocation>
        <location evidence="1">Nucleus</location>
    </subcellularLocation>
</comment>